<dbReference type="Proteomes" id="UP000062788">
    <property type="component" value="Unassembled WGS sequence"/>
</dbReference>
<name>A0A118DNJ4_9BURK</name>
<dbReference type="AlphaFoldDB" id="A0A118DNJ4"/>
<dbReference type="Gene3D" id="3.20.20.80">
    <property type="entry name" value="Glycosidases"/>
    <property type="match status" value="1"/>
</dbReference>
<protein>
    <submittedName>
        <fullName evidence="2">Beta-glucosidase</fullName>
    </submittedName>
</protein>
<reference evidence="2 3" key="1">
    <citation type="submission" date="2015-11" db="EMBL/GenBank/DDBJ databases">
        <title>Expanding the genomic diversity of Burkholderia species for the development of highly accurate diagnostics.</title>
        <authorList>
            <person name="Sahl J."/>
            <person name="Keim P."/>
            <person name="Wagner D."/>
        </authorList>
    </citation>
    <scope>NUCLEOTIDE SEQUENCE [LARGE SCALE GENOMIC DNA]</scope>
    <source>
        <strain evidence="2 3">TSV85</strain>
    </source>
</reference>
<dbReference type="SUPFAM" id="SSF51445">
    <property type="entry name" value="(Trans)glycosidases"/>
    <property type="match status" value="1"/>
</dbReference>
<accession>A0A118DNJ4</accession>
<evidence type="ECO:0000313" key="2">
    <source>
        <dbReference type="EMBL" id="KVE26569.1"/>
    </source>
</evidence>
<dbReference type="InterPro" id="IPR017853">
    <property type="entry name" value="GH"/>
</dbReference>
<dbReference type="RefSeq" id="WP_059516982.1">
    <property type="nucleotide sequence ID" value="NZ_CP013448.1"/>
</dbReference>
<organism evidence="2 3">
    <name type="scientific">Burkholderia singularis</name>
    <dbReference type="NCBI Taxonomy" id="1503053"/>
    <lineage>
        <taxon>Bacteria</taxon>
        <taxon>Pseudomonadati</taxon>
        <taxon>Pseudomonadota</taxon>
        <taxon>Betaproteobacteria</taxon>
        <taxon>Burkholderiales</taxon>
        <taxon>Burkholderiaceae</taxon>
        <taxon>Burkholderia</taxon>
        <taxon>pseudomallei group</taxon>
    </lineage>
</organism>
<gene>
    <name evidence="2" type="ORF">WS67_13135</name>
</gene>
<sequence>MEHIDALAQSDAHVPMSRWRKFIGMLFVSCVLSACGGEDGGSTTKFVAQQTAQGGASSGTAAGSATSSGSTTGSASGSTPDSSGSSGSSTSSGSSATTPPAGTAAASILASSLPFFGVNGHYMQGGIYMSMPLNSQATHVTDLGMRFFRQDVYIPEHIDLLVDKVMPALGTNVTVLPMISAYPYDDPSLNGAQPTEQSAYAYAYRVAAYAAKRLDGIPVVEFGNEFDTDWHNAPVKGDGLNPSDFDNTTFPIWRGALRGSLDGWRSVDTQRKTILMANASTGWLNFGFLDALMSGTQPDGSTGHPKISPDAIQWHWYSNGGDFEHAYAKTGGIYNVLDRLKKTYNLPIVFTEVGVDPDNTDEQANAYIQKTIPQLVAARSQYNLLGFAWYEMYDNPNSRGPFGLITGDGTTKQRYLMLRSTVAATKQGH</sequence>
<proteinExistence type="predicted"/>
<feature type="region of interest" description="Disordered" evidence="1">
    <location>
        <begin position="55"/>
        <end position="101"/>
    </location>
</feature>
<evidence type="ECO:0000313" key="3">
    <source>
        <dbReference type="Proteomes" id="UP000062788"/>
    </source>
</evidence>
<evidence type="ECO:0000256" key="1">
    <source>
        <dbReference type="SAM" id="MobiDB-lite"/>
    </source>
</evidence>
<comment type="caution">
    <text evidence="2">The sequence shown here is derived from an EMBL/GenBank/DDBJ whole genome shotgun (WGS) entry which is preliminary data.</text>
</comment>
<dbReference type="EMBL" id="LOWA01000032">
    <property type="protein sequence ID" value="KVE26569.1"/>
    <property type="molecule type" value="Genomic_DNA"/>
</dbReference>
<keyword evidence="3" id="KW-1185">Reference proteome</keyword>